<name>A0ABQ7IGC2_9HELO</name>
<feature type="region of interest" description="Disordered" evidence="1">
    <location>
        <begin position="50"/>
        <end position="69"/>
    </location>
</feature>
<gene>
    <name evidence="3" type="ORF">EAE98_007909</name>
</gene>
<reference evidence="3 4" key="1">
    <citation type="journal article" date="2020" name="Genome Biol. Evol.">
        <title>Comparative genomics of Sclerotiniaceae.</title>
        <authorList>
            <person name="Valero Jimenez C.A."/>
            <person name="Steentjes M."/>
            <person name="Scholten O.E."/>
            <person name="Van Kan J.A.L."/>
        </authorList>
    </citation>
    <scope>NUCLEOTIDE SEQUENCE [LARGE SCALE GENOMIC DNA]</scope>
    <source>
        <strain evidence="3 4">B1</strain>
    </source>
</reference>
<organism evidence="3 4">
    <name type="scientific">Botrytis deweyae</name>
    <dbReference type="NCBI Taxonomy" id="2478750"/>
    <lineage>
        <taxon>Eukaryota</taxon>
        <taxon>Fungi</taxon>
        <taxon>Dikarya</taxon>
        <taxon>Ascomycota</taxon>
        <taxon>Pezizomycotina</taxon>
        <taxon>Leotiomycetes</taxon>
        <taxon>Helotiales</taxon>
        <taxon>Sclerotiniaceae</taxon>
        <taxon>Botrytis</taxon>
    </lineage>
</organism>
<sequence length="69" mass="7563">MFDLILVDLQLLVVCIRLYISLESSNATAAMVTTMTTAITTQISVKAITNTHTPSSSNLRPEHTSRNVQ</sequence>
<dbReference type="RefSeq" id="XP_038808261.1">
    <property type="nucleotide sequence ID" value="XM_038955532.1"/>
</dbReference>
<comment type="caution">
    <text evidence="3">The sequence shown here is derived from an EMBL/GenBank/DDBJ whole genome shotgun (WGS) entry which is preliminary data.</text>
</comment>
<proteinExistence type="predicted"/>
<keyword evidence="4" id="KW-1185">Reference proteome</keyword>
<evidence type="ECO:0008006" key="5">
    <source>
        <dbReference type="Google" id="ProtNLM"/>
    </source>
</evidence>
<dbReference type="GeneID" id="62234682"/>
<dbReference type="EMBL" id="RCSX01000019">
    <property type="protein sequence ID" value="KAF7923204.1"/>
    <property type="molecule type" value="Genomic_DNA"/>
</dbReference>
<feature type="chain" id="PRO_5045401566" description="REJ domain-containing protein" evidence="2">
    <location>
        <begin position="22"/>
        <end position="69"/>
    </location>
</feature>
<evidence type="ECO:0000313" key="4">
    <source>
        <dbReference type="Proteomes" id="UP000783213"/>
    </source>
</evidence>
<evidence type="ECO:0000256" key="2">
    <source>
        <dbReference type="SAM" id="SignalP"/>
    </source>
</evidence>
<protein>
    <recommendedName>
        <fullName evidence="5">REJ domain-containing protein</fullName>
    </recommendedName>
</protein>
<evidence type="ECO:0000313" key="3">
    <source>
        <dbReference type="EMBL" id="KAF7923204.1"/>
    </source>
</evidence>
<feature type="signal peptide" evidence="2">
    <location>
        <begin position="1"/>
        <end position="21"/>
    </location>
</feature>
<evidence type="ECO:0000256" key="1">
    <source>
        <dbReference type="SAM" id="MobiDB-lite"/>
    </source>
</evidence>
<feature type="compositionally biased region" description="Basic and acidic residues" evidence="1">
    <location>
        <begin position="60"/>
        <end position="69"/>
    </location>
</feature>
<keyword evidence="2" id="KW-0732">Signal</keyword>
<accession>A0ABQ7IGC2</accession>
<feature type="compositionally biased region" description="Polar residues" evidence="1">
    <location>
        <begin position="50"/>
        <end position="59"/>
    </location>
</feature>
<dbReference type="Proteomes" id="UP000783213">
    <property type="component" value="Unassembled WGS sequence"/>
</dbReference>